<evidence type="ECO:0000256" key="1">
    <source>
        <dbReference type="ARBA" id="ARBA00023015"/>
    </source>
</evidence>
<dbReference type="SUPFAM" id="SSF53822">
    <property type="entry name" value="Periplasmic binding protein-like I"/>
    <property type="match status" value="1"/>
</dbReference>
<proteinExistence type="predicted"/>
<dbReference type="AlphaFoldDB" id="A0A1H7KW94"/>
<evidence type="ECO:0000256" key="2">
    <source>
        <dbReference type="ARBA" id="ARBA00023125"/>
    </source>
</evidence>
<name>A0A1H7KW94_9FIRM</name>
<evidence type="ECO:0000256" key="3">
    <source>
        <dbReference type="ARBA" id="ARBA00023163"/>
    </source>
</evidence>
<dbReference type="InterPro" id="IPR010982">
    <property type="entry name" value="Lambda_DNA-bd_dom_sf"/>
</dbReference>
<dbReference type="Gene3D" id="1.10.260.40">
    <property type="entry name" value="lambda repressor-like DNA-binding domains"/>
    <property type="match status" value="1"/>
</dbReference>
<dbReference type="GO" id="GO:0000976">
    <property type="term" value="F:transcription cis-regulatory region binding"/>
    <property type="evidence" value="ECO:0007669"/>
    <property type="project" value="TreeGrafter"/>
</dbReference>
<dbReference type="Gene3D" id="3.40.50.2300">
    <property type="match status" value="2"/>
</dbReference>
<sequence>MTIKDIARLSGVSVSTVSRVLNDHPDVSEEAKEKVLAVVQEYNYIPNTSARELGKTSSDNIGVVVRGLSNPFYTKIITEIGSGIEKAGYTMVMQQIAAGEDEIMTAAKMERDKKLQGLIFLGGNLDYTKERMTSINVPYVCCTFNNQYGTLDKSDYSSVCIDDNQAAYDAVEYLVNEGHRKIVVLLSGVEDGSVSQVRFAGYKRALKDFGIQLDENLIIEINSFNIADAYSGMKDWLKKNREFTAVFAISDNMAMGAMKALREAGKKMPDDVAVIAIDGIEASEYMNPVLSTLCQPMEKMGSEAVKLLVDIINGKSTYRHVILPTTLREGETLK</sequence>
<dbReference type="SUPFAM" id="SSF47413">
    <property type="entry name" value="lambda repressor-like DNA-binding domains"/>
    <property type="match status" value="1"/>
</dbReference>
<dbReference type="Pfam" id="PF00356">
    <property type="entry name" value="LacI"/>
    <property type="match status" value="1"/>
</dbReference>
<dbReference type="PANTHER" id="PTHR30146:SF109">
    <property type="entry name" value="HTH-TYPE TRANSCRIPTIONAL REGULATOR GALS"/>
    <property type="match status" value="1"/>
</dbReference>
<keyword evidence="3" id="KW-0804">Transcription</keyword>
<dbReference type="PANTHER" id="PTHR30146">
    <property type="entry name" value="LACI-RELATED TRANSCRIPTIONAL REPRESSOR"/>
    <property type="match status" value="1"/>
</dbReference>
<keyword evidence="2" id="KW-0238">DNA-binding</keyword>
<keyword evidence="6" id="KW-1185">Reference proteome</keyword>
<gene>
    <name evidence="5" type="ORF">SAMN02910377_02153</name>
</gene>
<evidence type="ECO:0000259" key="4">
    <source>
        <dbReference type="PROSITE" id="PS50932"/>
    </source>
</evidence>
<evidence type="ECO:0000313" key="5">
    <source>
        <dbReference type="EMBL" id="SEK91123.1"/>
    </source>
</evidence>
<dbReference type="SMART" id="SM00354">
    <property type="entry name" value="HTH_LACI"/>
    <property type="match status" value="1"/>
</dbReference>
<accession>A0A1H7KW94</accession>
<dbReference type="RefSeq" id="WP_074791692.1">
    <property type="nucleotide sequence ID" value="NZ_FNZX01000014.1"/>
</dbReference>
<dbReference type="PROSITE" id="PS00356">
    <property type="entry name" value="HTH_LACI_1"/>
    <property type="match status" value="1"/>
</dbReference>
<protein>
    <submittedName>
        <fullName evidence="5">LacI family transcriptional regulator</fullName>
    </submittedName>
</protein>
<feature type="domain" description="HTH lacI-type" evidence="4">
    <location>
        <begin position="1"/>
        <end position="55"/>
    </location>
</feature>
<dbReference type="InterPro" id="IPR046335">
    <property type="entry name" value="LacI/GalR-like_sensor"/>
</dbReference>
<dbReference type="Proteomes" id="UP000182321">
    <property type="component" value="Unassembled WGS sequence"/>
</dbReference>
<dbReference type="PROSITE" id="PS50932">
    <property type="entry name" value="HTH_LACI_2"/>
    <property type="match status" value="1"/>
</dbReference>
<dbReference type="EMBL" id="FNZX01000014">
    <property type="protein sequence ID" value="SEK91123.1"/>
    <property type="molecule type" value="Genomic_DNA"/>
</dbReference>
<dbReference type="CDD" id="cd01392">
    <property type="entry name" value="HTH_LacI"/>
    <property type="match status" value="1"/>
</dbReference>
<reference evidence="6" key="1">
    <citation type="submission" date="2016-10" db="EMBL/GenBank/DDBJ databases">
        <authorList>
            <person name="Varghese N."/>
        </authorList>
    </citation>
    <scope>NUCLEOTIDE SEQUENCE [LARGE SCALE GENOMIC DNA]</scope>
    <source>
        <strain evidence="6">ACV-9</strain>
    </source>
</reference>
<evidence type="ECO:0000313" key="6">
    <source>
        <dbReference type="Proteomes" id="UP000182321"/>
    </source>
</evidence>
<dbReference type="PRINTS" id="PR00036">
    <property type="entry name" value="HTHLACI"/>
</dbReference>
<organism evidence="5 6">
    <name type="scientific">Pseudobutyrivibrio ruminis</name>
    <dbReference type="NCBI Taxonomy" id="46206"/>
    <lineage>
        <taxon>Bacteria</taxon>
        <taxon>Bacillati</taxon>
        <taxon>Bacillota</taxon>
        <taxon>Clostridia</taxon>
        <taxon>Lachnospirales</taxon>
        <taxon>Lachnospiraceae</taxon>
        <taxon>Pseudobutyrivibrio</taxon>
    </lineage>
</organism>
<dbReference type="CDD" id="cd06267">
    <property type="entry name" value="PBP1_LacI_sugar_binding-like"/>
    <property type="match status" value="1"/>
</dbReference>
<dbReference type="Pfam" id="PF13377">
    <property type="entry name" value="Peripla_BP_3"/>
    <property type="match status" value="1"/>
</dbReference>
<dbReference type="InterPro" id="IPR028082">
    <property type="entry name" value="Peripla_BP_I"/>
</dbReference>
<dbReference type="InterPro" id="IPR000843">
    <property type="entry name" value="HTH_LacI"/>
</dbReference>
<dbReference type="GO" id="GO:0003700">
    <property type="term" value="F:DNA-binding transcription factor activity"/>
    <property type="evidence" value="ECO:0007669"/>
    <property type="project" value="TreeGrafter"/>
</dbReference>
<keyword evidence="1" id="KW-0805">Transcription regulation</keyword>